<proteinExistence type="inferred from homology"/>
<dbReference type="InterPro" id="IPR051792">
    <property type="entry name" value="GGT_bact"/>
</dbReference>
<dbReference type="AlphaFoldDB" id="A0A6J4UZB5"/>
<dbReference type="GO" id="GO:0036374">
    <property type="term" value="F:glutathione hydrolase activity"/>
    <property type="evidence" value="ECO:0007669"/>
    <property type="project" value="UniProtKB-EC"/>
</dbReference>
<gene>
    <name evidence="5" type="ORF">AVDCRST_MAG59-2587</name>
</gene>
<dbReference type="PRINTS" id="PR01210">
    <property type="entry name" value="GGTRANSPTASE"/>
</dbReference>
<dbReference type="InterPro" id="IPR043137">
    <property type="entry name" value="GGT_ssub_C"/>
</dbReference>
<name>A0A6J4UZB5_9BACT</name>
<dbReference type="EMBL" id="CADCWF010000160">
    <property type="protein sequence ID" value="CAA9560998.1"/>
    <property type="molecule type" value="Genomic_DNA"/>
</dbReference>
<dbReference type="SUPFAM" id="SSF56235">
    <property type="entry name" value="N-terminal nucleophile aminohydrolases (Ntn hydrolases)"/>
    <property type="match status" value="1"/>
</dbReference>
<comment type="similarity">
    <text evidence="1">Belongs to the gamma-glutamyltransferase family.</text>
</comment>
<dbReference type="Pfam" id="PF01019">
    <property type="entry name" value="G_glu_transpept"/>
    <property type="match status" value="1"/>
</dbReference>
<keyword evidence="4" id="KW-0865">Zymogen</keyword>
<evidence type="ECO:0000256" key="2">
    <source>
        <dbReference type="ARBA" id="ARBA00022679"/>
    </source>
</evidence>
<sequence>MAERSEWTVGRTEAAARGGMVAAKTPQAAEAGAAVLRAGGNAVDAAVATAFAAGVAEPWMNGIGGGGYLVVAGPGVAPAVVAFPMVAPRGATAGMFPLSGGAADAGLFGWPGVVADANLHGPRSVAIPGVVAGLALALERFGTRPLAEAMAPAVRLAAEGVPVTWHTTLTVARDLATLKRYPATAAVFLDGAGNPPVSPEQASPTRLRQPDLARTLETIAAEGPRAFYEGPLAEAMASHLADGGAPVVAADFAAYEAHVAEPLAVRYAGHEVVTIGGGTGGTTLAQSLLLMDAVGVGALGHNTPEALHRMAQAFRQAFADRFAWLADPAHVEVPLVTLTDAAYAAERVAEFPADRLGTVAAGSSNRVGVGHGLGPSIPGYAAAAASGGQMADGSTTHLSVIDGDGLAVSLTQTLLSGWGSRVVVPGTGVLLNNGMMWFDPEPGRPNSVAGGKTPLSNMAPALLLRDGAVVASIGSSGGRRIMNCHAQLVANLLDHGLGAGEALAAPRIDASTPELLASVRLAEATRQALAALGHRVAPRDERLFTGDFASPCAVVRGTDGSLTGAADPFYFPASAVGAG</sequence>
<dbReference type="EC" id="3.4.19.13" evidence="5"/>
<dbReference type="GO" id="GO:0103068">
    <property type="term" value="F:leukotriene C4 gamma-glutamyl transferase activity"/>
    <property type="evidence" value="ECO:0007669"/>
    <property type="project" value="UniProtKB-EC"/>
</dbReference>
<dbReference type="Gene3D" id="1.10.246.130">
    <property type="match status" value="1"/>
</dbReference>
<keyword evidence="2 5" id="KW-0808">Transferase</keyword>
<organism evidence="5">
    <name type="scientific">uncultured Thermomicrobiales bacterium</name>
    <dbReference type="NCBI Taxonomy" id="1645740"/>
    <lineage>
        <taxon>Bacteria</taxon>
        <taxon>Pseudomonadati</taxon>
        <taxon>Thermomicrobiota</taxon>
        <taxon>Thermomicrobia</taxon>
        <taxon>Thermomicrobiales</taxon>
        <taxon>environmental samples</taxon>
    </lineage>
</organism>
<dbReference type="PANTHER" id="PTHR43199">
    <property type="entry name" value="GLUTATHIONE HYDROLASE"/>
    <property type="match status" value="1"/>
</dbReference>
<keyword evidence="5" id="KW-0012">Acyltransferase</keyword>
<protein>
    <submittedName>
        <fullName evidence="5">Gamma-glutamyltranspeptidase @ Glutathione hydrolase</fullName>
        <ecNumber evidence="5">2.3.2.2</ecNumber>
        <ecNumber evidence="5">3.4.19.13</ecNumber>
    </submittedName>
</protein>
<dbReference type="PANTHER" id="PTHR43199:SF1">
    <property type="entry name" value="GLUTATHIONE HYDROLASE PROENZYME"/>
    <property type="match status" value="1"/>
</dbReference>
<dbReference type="InterPro" id="IPR043138">
    <property type="entry name" value="GGT_lsub"/>
</dbReference>
<dbReference type="InterPro" id="IPR029055">
    <property type="entry name" value="Ntn_hydrolases_N"/>
</dbReference>
<evidence type="ECO:0000313" key="5">
    <source>
        <dbReference type="EMBL" id="CAA9560998.1"/>
    </source>
</evidence>
<dbReference type="EC" id="2.3.2.2" evidence="5"/>
<reference evidence="5" key="1">
    <citation type="submission" date="2020-02" db="EMBL/GenBank/DDBJ databases">
        <authorList>
            <person name="Meier V. D."/>
        </authorList>
    </citation>
    <scope>NUCLEOTIDE SEQUENCE</scope>
    <source>
        <strain evidence="5">AVDCRST_MAG59</strain>
    </source>
</reference>
<evidence type="ECO:0000256" key="3">
    <source>
        <dbReference type="ARBA" id="ARBA00022801"/>
    </source>
</evidence>
<keyword evidence="3 5" id="KW-0378">Hydrolase</keyword>
<accession>A0A6J4UZB5</accession>
<dbReference type="Gene3D" id="3.60.20.40">
    <property type="match status" value="1"/>
</dbReference>
<evidence type="ECO:0000256" key="1">
    <source>
        <dbReference type="ARBA" id="ARBA00009381"/>
    </source>
</evidence>
<evidence type="ECO:0000256" key="4">
    <source>
        <dbReference type="ARBA" id="ARBA00023145"/>
    </source>
</evidence>